<protein>
    <submittedName>
        <fullName evidence="1">Uncharacterized protein</fullName>
    </submittedName>
</protein>
<name>A0ACC1CFY7_9NEOP</name>
<evidence type="ECO:0000313" key="2">
    <source>
        <dbReference type="Proteomes" id="UP000824533"/>
    </source>
</evidence>
<gene>
    <name evidence="1" type="ORF">K1T71_013863</name>
</gene>
<evidence type="ECO:0000313" key="1">
    <source>
        <dbReference type="EMBL" id="KAJ0170492.1"/>
    </source>
</evidence>
<reference evidence="1 2" key="1">
    <citation type="journal article" date="2021" name="Front. Genet.">
        <title>Chromosome-Level Genome Assembly Reveals Significant Gene Expansion in the Toll and IMD Signaling Pathways of Dendrolimus kikuchii.</title>
        <authorList>
            <person name="Zhou J."/>
            <person name="Wu P."/>
            <person name="Xiong Z."/>
            <person name="Liu N."/>
            <person name="Zhao N."/>
            <person name="Ji M."/>
            <person name="Qiu Y."/>
            <person name="Yang B."/>
        </authorList>
    </citation>
    <scope>NUCLEOTIDE SEQUENCE [LARGE SCALE GENOMIC DNA]</scope>
    <source>
        <strain evidence="1">Ann1</strain>
    </source>
</reference>
<sequence length="836" mass="94788">MIHGARGRGRGNYNIGRNSEAPVPLMTEHIRSLDLELELLKRKRDMIEQQQHLLNRQINYDNQRQYNPPMFESNNRDNSNRNFSFMYDDYPNSDYIPLNSGSRKRPSESTWRDNPQPKRFSGPKRGNAKKSVGSWMRSGANSASTSSGQTRYFEPSSMAVKSKPTSSQKPRITSTPPFKPKPKAAERKIPKVNESMILRPNRTPSLQLNGRLELGLGHLLKDIKNKYGSIQPYSLAFVNQTAMKAMKILIRERIREVMMGKQVGALQDIMTVYRQRYPLESDVDIVNEGLAHQVLSDVKHITKSIAAENPKQHFKENISLMVELKLHQMFLKLSEIYSKDAPIGDTTVELTPVQKLDDTDFSEDVTTESESNQTKNKETVSDEHEGEIPEEQENISKDQEDADTKKQDDAAEEQEDVIPMDQEGVSKEKEDTVLKNEEIVSQNKKENVHKTKEKAATMEIDENVTANIEETPTVQNVVLDRLIEQKLPEILKKHIKFIKSLLNFDQMYEALNKKAFWCNFEKQRSLERKEPKEPKEPKEAPPKYFVKLYGKKGLPKKNAMQEFLGQFNPKCVKKLKSMHNLLFVGFDDKEDFDKILANDGETVGKFPLQITVSENKKAKAQKKDADENKNDDVIIVENESADSINISSDDKILSADIDNQITDLLTSINQNEQSPNVSIVIEDDDNSQKDEDTMQIDEEKIQDADKTHIDEDAVEDSVKKDIKTDLDNIDSKTDKTDEAVDNKVVQQNGNSDKNINTEAELKQESVKAEPKTPTKNLELIDESEENLDGDGAKKGVEAVKNEASGKATPTRASSRIAAATPSAIRTRRASRLAQNN</sequence>
<comment type="caution">
    <text evidence="1">The sequence shown here is derived from an EMBL/GenBank/DDBJ whole genome shotgun (WGS) entry which is preliminary data.</text>
</comment>
<dbReference type="EMBL" id="CM034413">
    <property type="protein sequence ID" value="KAJ0170492.1"/>
    <property type="molecule type" value="Genomic_DNA"/>
</dbReference>
<accession>A0ACC1CFY7</accession>
<dbReference type="Proteomes" id="UP000824533">
    <property type="component" value="Linkage Group LG27"/>
</dbReference>
<keyword evidence="2" id="KW-1185">Reference proteome</keyword>
<proteinExistence type="predicted"/>
<organism evidence="1 2">
    <name type="scientific">Dendrolimus kikuchii</name>
    <dbReference type="NCBI Taxonomy" id="765133"/>
    <lineage>
        <taxon>Eukaryota</taxon>
        <taxon>Metazoa</taxon>
        <taxon>Ecdysozoa</taxon>
        <taxon>Arthropoda</taxon>
        <taxon>Hexapoda</taxon>
        <taxon>Insecta</taxon>
        <taxon>Pterygota</taxon>
        <taxon>Neoptera</taxon>
        <taxon>Endopterygota</taxon>
        <taxon>Lepidoptera</taxon>
        <taxon>Glossata</taxon>
        <taxon>Ditrysia</taxon>
        <taxon>Bombycoidea</taxon>
        <taxon>Lasiocampidae</taxon>
        <taxon>Dendrolimus</taxon>
    </lineage>
</organism>